<dbReference type="SUPFAM" id="SSF52980">
    <property type="entry name" value="Restriction endonuclease-like"/>
    <property type="match status" value="1"/>
</dbReference>
<dbReference type="InterPro" id="IPR011335">
    <property type="entry name" value="Restrct_endonuc-II-like"/>
</dbReference>
<evidence type="ECO:0000256" key="1">
    <source>
        <dbReference type="ARBA" id="ARBA00022763"/>
    </source>
</evidence>
<dbReference type="InterPro" id="IPR011604">
    <property type="entry name" value="PDDEXK-like_dom_sf"/>
</dbReference>
<dbReference type="Proteomes" id="UP000470875">
    <property type="component" value="Unassembled WGS sequence"/>
</dbReference>
<evidence type="ECO:0000313" key="6">
    <source>
        <dbReference type="Proteomes" id="UP000470875"/>
    </source>
</evidence>
<feature type="domain" description="PD-(D/E)XK endonuclease-like" evidence="4">
    <location>
        <begin position="13"/>
        <end position="252"/>
    </location>
</feature>
<keyword evidence="2" id="KW-0547">Nucleotide-binding</keyword>
<keyword evidence="3" id="KW-0234">DNA repair</keyword>
<evidence type="ECO:0000256" key="2">
    <source>
        <dbReference type="ARBA" id="ARBA00022806"/>
    </source>
</evidence>
<keyword evidence="1" id="KW-0227">DNA damage</keyword>
<comment type="caution">
    <text evidence="5">The sequence shown here is derived from an EMBL/GenBank/DDBJ whole genome shotgun (WGS) entry which is preliminary data.</text>
</comment>
<reference evidence="5 6" key="1">
    <citation type="submission" date="2019-08" db="EMBL/GenBank/DDBJ databases">
        <title>In-depth cultivation of the pig gut microbiome towards novel bacterial diversity and tailored functional studies.</title>
        <authorList>
            <person name="Wylensek D."/>
            <person name="Hitch T.C.A."/>
            <person name="Clavel T."/>
        </authorList>
    </citation>
    <scope>NUCLEOTIDE SEQUENCE [LARGE SCALE GENOMIC DNA]</scope>
    <source>
        <strain evidence="5 6">WB03_NA08</strain>
    </source>
</reference>
<dbReference type="Pfam" id="PF12705">
    <property type="entry name" value="PDDEXK_1"/>
    <property type="match status" value="1"/>
</dbReference>
<keyword evidence="6" id="KW-1185">Reference proteome</keyword>
<dbReference type="InterPro" id="IPR038726">
    <property type="entry name" value="PDDEXK_AddAB-type"/>
</dbReference>
<name>A0A6N7VQJ3_9ACTO</name>
<dbReference type="GO" id="GO:0006281">
    <property type="term" value="P:DNA repair"/>
    <property type="evidence" value="ECO:0007669"/>
    <property type="project" value="UniProtKB-KW"/>
</dbReference>
<dbReference type="RefSeq" id="WP_154543938.1">
    <property type="nucleotide sequence ID" value="NZ_VULO01000004.1"/>
</dbReference>
<keyword evidence="2" id="KW-0347">Helicase</keyword>
<sequence length="274" mass="30732">MGTTGKDTYQPALSPSRAKDYLQCPLKFRFTVVDRIPQPPTEATVKGTLVHAVLESLFTLPAPQRTLKETEKLVEPTWHSLVEKNPQYGEVAPVPVLLEDARTLLAGYFSLERPEYLTPEKCEAKVHTALPSGLHLRGVVDRIDRAPNGAVRVIDYKTGKSPGNRFMDEALFQMRFYALMLHYVDTLPARMQLLYLRTHDVLTLDPQAEDIALFEEELMQLWGQISADLQAESFAPKTGPLCSWCSFSPMCPAFGGTPPPPRPEDLHRVASMQQ</sequence>
<dbReference type="GO" id="GO:0004386">
    <property type="term" value="F:helicase activity"/>
    <property type="evidence" value="ECO:0007669"/>
    <property type="project" value="UniProtKB-KW"/>
</dbReference>
<evidence type="ECO:0000259" key="4">
    <source>
        <dbReference type="Pfam" id="PF12705"/>
    </source>
</evidence>
<evidence type="ECO:0000313" key="5">
    <source>
        <dbReference type="EMBL" id="MSS84007.1"/>
    </source>
</evidence>
<accession>A0A6N7VQJ3</accession>
<gene>
    <name evidence="5" type="ORF">FYJ24_04345</name>
</gene>
<keyword evidence="2" id="KW-0378">Hydrolase</keyword>
<evidence type="ECO:0000256" key="3">
    <source>
        <dbReference type="ARBA" id="ARBA00023204"/>
    </source>
</evidence>
<dbReference type="AlphaFoldDB" id="A0A6N7VQJ3"/>
<proteinExistence type="predicted"/>
<protein>
    <submittedName>
        <fullName evidence="5">PD-(D/E)XK nuclease family protein</fullName>
    </submittedName>
</protein>
<organism evidence="5 6">
    <name type="scientific">Scrofimicrobium canadense</name>
    <dbReference type="NCBI Taxonomy" id="2652290"/>
    <lineage>
        <taxon>Bacteria</taxon>
        <taxon>Bacillati</taxon>
        <taxon>Actinomycetota</taxon>
        <taxon>Actinomycetes</taxon>
        <taxon>Actinomycetales</taxon>
        <taxon>Actinomycetaceae</taxon>
        <taxon>Scrofimicrobium</taxon>
    </lineage>
</organism>
<keyword evidence="2" id="KW-0067">ATP-binding</keyword>
<dbReference type="Gene3D" id="3.90.320.10">
    <property type="match status" value="1"/>
</dbReference>
<dbReference type="EMBL" id="VULO01000004">
    <property type="protein sequence ID" value="MSS84007.1"/>
    <property type="molecule type" value="Genomic_DNA"/>
</dbReference>